<proteinExistence type="predicted"/>
<evidence type="ECO:0000313" key="2">
    <source>
        <dbReference type="EMBL" id="HJF31109.1"/>
    </source>
</evidence>
<reference evidence="2" key="2">
    <citation type="submission" date="2021-09" db="EMBL/GenBank/DDBJ databases">
        <authorList>
            <person name="Gilroy R."/>
        </authorList>
    </citation>
    <scope>NUCLEOTIDE SEQUENCE</scope>
    <source>
        <strain evidence="2">CHK171-7178</strain>
    </source>
</reference>
<dbReference type="GO" id="GO:0016020">
    <property type="term" value="C:membrane"/>
    <property type="evidence" value="ECO:0007669"/>
    <property type="project" value="InterPro"/>
</dbReference>
<dbReference type="Proteomes" id="UP000698173">
    <property type="component" value="Unassembled WGS sequence"/>
</dbReference>
<feature type="transmembrane region" description="Helical" evidence="1">
    <location>
        <begin position="246"/>
        <end position="264"/>
    </location>
</feature>
<feature type="transmembrane region" description="Helical" evidence="1">
    <location>
        <begin position="99"/>
        <end position="118"/>
    </location>
</feature>
<organism evidence="2 3">
    <name type="scientific">Sporosarcina psychrophila</name>
    <name type="common">Bacillus psychrophilus</name>
    <dbReference type="NCBI Taxonomy" id="1476"/>
    <lineage>
        <taxon>Bacteria</taxon>
        <taxon>Bacillati</taxon>
        <taxon>Bacillota</taxon>
        <taxon>Bacilli</taxon>
        <taxon>Bacillales</taxon>
        <taxon>Caryophanaceae</taxon>
        <taxon>Sporosarcina</taxon>
    </lineage>
</organism>
<keyword evidence="1" id="KW-1133">Transmembrane helix</keyword>
<comment type="caution">
    <text evidence="2">The sequence shown here is derived from an EMBL/GenBank/DDBJ whole genome shotgun (WGS) entry which is preliminary data.</text>
</comment>
<feature type="transmembrane region" description="Helical" evidence="1">
    <location>
        <begin position="336"/>
        <end position="355"/>
    </location>
</feature>
<sequence>SFIIFGSVFIYYYLKFLQWLPPYFQTESIASFVITLTLLQTSVRTFLKKADIIFLMPAEKELSSYFRTSMFYSALMDVIRILIMMIISSPLIRHSEINTIPFLLTFSGLIILNIRMAWIEQWLTGNLQKLVHSVIRSLLLFTTLYFMFTGMWIVAGFLLIINIIFWFYVFDKKAIGVNWEFLISKEERSLLNIYKFINIYIDVPHLKYSFKRRPFLGWWIKKTISYKQSSAYEYLFSHLFVRYNEFYYLYVRLTLVGLSINYFFPPYGWFVTFLLLFLSGYQFLPLYHSINENSHHYPISTFTVKQSFQKLLRSLLILQVLLLSLVSFIHNHPIKAVFIILMELLFIYWFVYFFASKRILKQE</sequence>
<dbReference type="EMBL" id="DYWT01000084">
    <property type="protein sequence ID" value="HJF31109.1"/>
    <property type="molecule type" value="Genomic_DNA"/>
</dbReference>
<accession>A0A921KDP2</accession>
<dbReference type="InterPro" id="IPR010288">
    <property type="entry name" value="EcsB_ABC"/>
</dbReference>
<feature type="transmembrane region" description="Helical" evidence="1">
    <location>
        <begin position="68"/>
        <end position="87"/>
    </location>
</feature>
<evidence type="ECO:0000256" key="1">
    <source>
        <dbReference type="SAM" id="Phobius"/>
    </source>
</evidence>
<dbReference type="AlphaFoldDB" id="A0A921KDP2"/>
<feature type="transmembrane region" description="Helical" evidence="1">
    <location>
        <begin position="152"/>
        <end position="170"/>
    </location>
</feature>
<feature type="non-terminal residue" evidence="2">
    <location>
        <position position="1"/>
    </location>
</feature>
<dbReference type="Pfam" id="PF05975">
    <property type="entry name" value="EcsB"/>
    <property type="match status" value="1"/>
</dbReference>
<gene>
    <name evidence="2" type="ORF">K8V56_04925</name>
</gene>
<name>A0A921KDP2_SPOPS</name>
<feature type="transmembrane region" description="Helical" evidence="1">
    <location>
        <begin position="311"/>
        <end position="330"/>
    </location>
</feature>
<evidence type="ECO:0000313" key="3">
    <source>
        <dbReference type="Proteomes" id="UP000698173"/>
    </source>
</evidence>
<protein>
    <submittedName>
        <fullName evidence="2">ABC transporter permease</fullName>
    </submittedName>
</protein>
<keyword evidence="1" id="KW-0472">Membrane</keyword>
<dbReference type="PIRSF" id="PIRSF037259">
    <property type="entry name" value="EcsB_ABC"/>
    <property type="match status" value="1"/>
</dbReference>
<reference evidence="2" key="1">
    <citation type="journal article" date="2021" name="PeerJ">
        <title>Extensive microbial diversity within the chicken gut microbiome revealed by metagenomics and culture.</title>
        <authorList>
            <person name="Gilroy R."/>
            <person name="Ravi A."/>
            <person name="Getino M."/>
            <person name="Pursley I."/>
            <person name="Horton D.L."/>
            <person name="Alikhan N.F."/>
            <person name="Baker D."/>
            <person name="Gharbi K."/>
            <person name="Hall N."/>
            <person name="Watson M."/>
            <person name="Adriaenssens E.M."/>
            <person name="Foster-Nyarko E."/>
            <person name="Jarju S."/>
            <person name="Secka A."/>
            <person name="Antonio M."/>
            <person name="Oren A."/>
            <person name="Chaudhuri R.R."/>
            <person name="La Ragione R."/>
            <person name="Hildebrand F."/>
            <person name="Pallen M.J."/>
        </authorList>
    </citation>
    <scope>NUCLEOTIDE SEQUENCE</scope>
    <source>
        <strain evidence="2">CHK171-7178</strain>
    </source>
</reference>
<feature type="transmembrane region" description="Helical" evidence="1">
    <location>
        <begin position="270"/>
        <end position="290"/>
    </location>
</feature>
<keyword evidence="1" id="KW-0812">Transmembrane</keyword>